<evidence type="ECO:0000256" key="1">
    <source>
        <dbReference type="SAM" id="MobiDB-lite"/>
    </source>
</evidence>
<keyword evidence="3" id="KW-1185">Reference proteome</keyword>
<evidence type="ECO:0000313" key="2">
    <source>
        <dbReference type="EMBL" id="QRC93268.1"/>
    </source>
</evidence>
<name>A0A7U2HWJ2_PHANO</name>
<evidence type="ECO:0000313" key="3">
    <source>
        <dbReference type="Proteomes" id="UP000663193"/>
    </source>
</evidence>
<dbReference type="Proteomes" id="UP000663193">
    <property type="component" value="Chromosome 3"/>
</dbReference>
<feature type="compositionally biased region" description="Polar residues" evidence="1">
    <location>
        <begin position="36"/>
        <end position="56"/>
    </location>
</feature>
<proteinExistence type="predicted"/>
<sequence>MSTQTALHDDVPPPYTTTQSTSSQLQTQQLTSNTSCVQHTQPSSKSMPHTTLSAFSESKKQSRWQRLKQDNQDRKAKKKHVTHEEAARMVGHDEDWLKERAMGKEGENGWVKKGSGGDGGYTIM</sequence>
<organism evidence="2 3">
    <name type="scientific">Phaeosphaeria nodorum (strain SN15 / ATCC MYA-4574 / FGSC 10173)</name>
    <name type="common">Glume blotch fungus</name>
    <name type="synonym">Parastagonospora nodorum</name>
    <dbReference type="NCBI Taxonomy" id="321614"/>
    <lineage>
        <taxon>Eukaryota</taxon>
        <taxon>Fungi</taxon>
        <taxon>Dikarya</taxon>
        <taxon>Ascomycota</taxon>
        <taxon>Pezizomycotina</taxon>
        <taxon>Dothideomycetes</taxon>
        <taxon>Pleosporomycetidae</taxon>
        <taxon>Pleosporales</taxon>
        <taxon>Pleosporineae</taxon>
        <taxon>Phaeosphaeriaceae</taxon>
        <taxon>Parastagonospora</taxon>
    </lineage>
</organism>
<dbReference type="EMBL" id="CP069025">
    <property type="protein sequence ID" value="QRC93268.1"/>
    <property type="molecule type" value="Genomic_DNA"/>
</dbReference>
<dbReference type="AlphaFoldDB" id="A0A7U2HWJ2"/>
<protein>
    <submittedName>
        <fullName evidence="2">Uncharacterized protein</fullName>
    </submittedName>
</protein>
<dbReference type="OrthoDB" id="3788138at2759"/>
<accession>A0A7U2HWJ2</accession>
<feature type="region of interest" description="Disordered" evidence="1">
    <location>
        <begin position="1"/>
        <end position="96"/>
    </location>
</feature>
<gene>
    <name evidence="2" type="ORF">JI435_035160</name>
</gene>
<feature type="compositionally biased region" description="Basic and acidic residues" evidence="1">
    <location>
        <begin position="82"/>
        <end position="96"/>
    </location>
</feature>
<dbReference type="VEuPathDB" id="FungiDB:JI435_035160"/>
<reference evidence="3" key="1">
    <citation type="journal article" date="2021" name="BMC Genomics">
        <title>Chromosome-level genome assembly and manually-curated proteome of model necrotroph Parastagonospora nodorum Sn15 reveals a genome-wide trove of candidate effector homologs, and redundancy of virulence-related functions within an accessory chromosome.</title>
        <authorList>
            <person name="Bertazzoni S."/>
            <person name="Jones D.A.B."/>
            <person name="Phan H.T."/>
            <person name="Tan K.-C."/>
            <person name="Hane J.K."/>
        </authorList>
    </citation>
    <scope>NUCLEOTIDE SEQUENCE [LARGE SCALE GENOMIC DNA]</scope>
    <source>
        <strain evidence="3">SN15 / ATCC MYA-4574 / FGSC 10173)</strain>
    </source>
</reference>
<feature type="compositionally biased region" description="Low complexity" evidence="1">
    <location>
        <begin position="16"/>
        <end position="35"/>
    </location>
</feature>